<evidence type="ECO:0000259" key="7">
    <source>
        <dbReference type="Pfam" id="PF00482"/>
    </source>
</evidence>
<dbReference type="Gene3D" id="1.20.81.30">
    <property type="entry name" value="Type II secretion system (T2SS), domain F"/>
    <property type="match status" value="1"/>
</dbReference>
<dbReference type="GO" id="GO:0005886">
    <property type="term" value="C:plasma membrane"/>
    <property type="evidence" value="ECO:0007669"/>
    <property type="project" value="UniProtKB-SubCell"/>
</dbReference>
<feature type="domain" description="Type II secretion system protein GspF" evidence="7">
    <location>
        <begin position="119"/>
        <end position="242"/>
    </location>
</feature>
<protein>
    <recommendedName>
        <fullName evidence="7">Type II secretion system protein GspF domain-containing protein</fullName>
    </recommendedName>
</protein>
<dbReference type="Pfam" id="PF00482">
    <property type="entry name" value="T2SSF"/>
    <property type="match status" value="1"/>
</dbReference>
<feature type="transmembrane region" description="Helical" evidence="6">
    <location>
        <begin position="226"/>
        <end position="246"/>
    </location>
</feature>
<reference evidence="8 9" key="1">
    <citation type="submission" date="2018-03" db="EMBL/GenBank/DDBJ databases">
        <title>Cross-interface Injection: A General Nanoliter Liquid Handling Method Applied to Single Cells Genome Amplification Automated Nanoliter Liquid Handling Applied to Single Cell Multiple Displacement Amplification.</title>
        <authorList>
            <person name="Yun J."/>
            <person name="Xu P."/>
            <person name="Xu J."/>
            <person name="Dai X."/>
            <person name="Wang Y."/>
            <person name="Zheng X."/>
            <person name="Cao C."/>
            <person name="Yi Q."/>
            <person name="Zhu Y."/>
            <person name="Wang L."/>
            <person name="Dong Z."/>
            <person name="Huang Y."/>
            <person name="Huang L."/>
            <person name="Du W."/>
        </authorList>
    </citation>
    <scope>NUCLEOTIDE SEQUENCE [LARGE SCALE GENOMIC DNA]</scope>
    <source>
        <strain evidence="8 9">A12-4</strain>
    </source>
</reference>
<gene>
    <name evidence="8" type="ORF">C9927_01940</name>
</gene>
<comment type="caution">
    <text evidence="8">The sequence shown here is derived from an EMBL/GenBank/DDBJ whole genome shotgun (WGS) entry which is preliminary data.</text>
</comment>
<keyword evidence="5 6" id="KW-0472">Membrane</keyword>
<evidence type="ECO:0000256" key="1">
    <source>
        <dbReference type="ARBA" id="ARBA00004651"/>
    </source>
</evidence>
<dbReference type="Proteomes" id="UP000242087">
    <property type="component" value="Unassembled WGS sequence"/>
</dbReference>
<proteinExistence type="predicted"/>
<dbReference type="PANTHER" id="PTHR35007">
    <property type="entry name" value="INTEGRAL MEMBRANE PROTEIN-RELATED"/>
    <property type="match status" value="1"/>
</dbReference>
<feature type="transmembrane region" description="Helical" evidence="6">
    <location>
        <begin position="6"/>
        <end position="28"/>
    </location>
</feature>
<keyword evidence="3 6" id="KW-0812">Transmembrane</keyword>
<evidence type="ECO:0000313" key="8">
    <source>
        <dbReference type="EMBL" id="PTB89390.1"/>
    </source>
</evidence>
<sequence>MSMNHWGIISTLVALAAGVSMALTLALLQKSRLHALQQQVFARTEANLAEFLIFLPALQFWGLIGIIVGPAALLILIQFGLLWALIMTIASVLILPWLRRYWHGRRCTKISRQLPDVVQALANALAAGLALAPAFEAVHPRLPQPIKQEFILLNRRLQFGDSLASGLQDFYRRVPRGGVYQLYLALTLGSQHGSQQVTILQRLAKSLRQKIYAEERLKSLSAQARLQGRVMLFLPVGLYIVLNWIQPSGTELLTSTQMGQMMLLGAVLLMFLGHLVVRQLVRTTPDD</sequence>
<name>A0A2T4D6E2_9GAMM</name>
<dbReference type="EMBL" id="PYVF01000017">
    <property type="protein sequence ID" value="PTB89390.1"/>
    <property type="molecule type" value="Genomic_DNA"/>
</dbReference>
<evidence type="ECO:0000313" key="9">
    <source>
        <dbReference type="Proteomes" id="UP000242087"/>
    </source>
</evidence>
<dbReference type="InterPro" id="IPR018076">
    <property type="entry name" value="T2SS_GspF_dom"/>
</dbReference>
<comment type="subcellular location">
    <subcellularLocation>
        <location evidence="1">Cell membrane</location>
        <topology evidence="1">Multi-pass membrane protein</topology>
    </subcellularLocation>
</comment>
<dbReference type="PANTHER" id="PTHR35007:SF1">
    <property type="entry name" value="PILUS ASSEMBLY PROTEIN"/>
    <property type="match status" value="1"/>
</dbReference>
<evidence type="ECO:0000256" key="4">
    <source>
        <dbReference type="ARBA" id="ARBA00022989"/>
    </source>
</evidence>
<evidence type="ECO:0000256" key="5">
    <source>
        <dbReference type="ARBA" id="ARBA00023136"/>
    </source>
</evidence>
<feature type="transmembrane region" description="Helical" evidence="6">
    <location>
        <begin position="48"/>
        <end position="69"/>
    </location>
</feature>
<evidence type="ECO:0000256" key="2">
    <source>
        <dbReference type="ARBA" id="ARBA00022475"/>
    </source>
</evidence>
<dbReference type="InterPro" id="IPR042094">
    <property type="entry name" value="T2SS_GspF_sf"/>
</dbReference>
<evidence type="ECO:0000256" key="6">
    <source>
        <dbReference type="SAM" id="Phobius"/>
    </source>
</evidence>
<evidence type="ECO:0000256" key="3">
    <source>
        <dbReference type="ARBA" id="ARBA00022692"/>
    </source>
</evidence>
<feature type="transmembrane region" description="Helical" evidence="6">
    <location>
        <begin position="258"/>
        <end position="277"/>
    </location>
</feature>
<dbReference type="AlphaFoldDB" id="A0A2T4D6E2"/>
<feature type="transmembrane region" description="Helical" evidence="6">
    <location>
        <begin position="75"/>
        <end position="98"/>
    </location>
</feature>
<organism evidence="8 9">
    <name type="scientific">Pseudidiomarina aestuarii</name>
    <dbReference type="NCBI Taxonomy" id="624146"/>
    <lineage>
        <taxon>Bacteria</taxon>
        <taxon>Pseudomonadati</taxon>
        <taxon>Pseudomonadota</taxon>
        <taxon>Gammaproteobacteria</taxon>
        <taxon>Alteromonadales</taxon>
        <taxon>Idiomarinaceae</taxon>
        <taxon>Pseudidiomarina</taxon>
    </lineage>
</organism>
<keyword evidence="4 6" id="KW-1133">Transmembrane helix</keyword>
<keyword evidence="2" id="KW-1003">Cell membrane</keyword>
<accession>A0A2T4D6E2</accession>